<dbReference type="PATRIC" id="fig|946077.3.peg.1784"/>
<feature type="transmembrane region" description="Helical" evidence="1">
    <location>
        <begin position="36"/>
        <end position="56"/>
    </location>
</feature>
<accession>I0WE02</accession>
<name>I0WE02_9FLAO</name>
<evidence type="ECO:0000313" key="3">
    <source>
        <dbReference type="Proteomes" id="UP000005938"/>
    </source>
</evidence>
<dbReference type="OrthoDB" id="1467772at2"/>
<feature type="transmembrane region" description="Helical" evidence="1">
    <location>
        <begin position="224"/>
        <end position="240"/>
    </location>
</feature>
<organism evidence="2 3">
    <name type="scientific">Imtechella halotolerans K1</name>
    <dbReference type="NCBI Taxonomy" id="946077"/>
    <lineage>
        <taxon>Bacteria</taxon>
        <taxon>Pseudomonadati</taxon>
        <taxon>Bacteroidota</taxon>
        <taxon>Flavobacteriia</taxon>
        <taxon>Flavobacteriales</taxon>
        <taxon>Flavobacteriaceae</taxon>
        <taxon>Imtechella</taxon>
    </lineage>
</organism>
<feature type="transmembrane region" description="Helical" evidence="1">
    <location>
        <begin position="252"/>
        <end position="274"/>
    </location>
</feature>
<dbReference type="eggNOG" id="COG0382">
    <property type="taxonomic scope" value="Bacteria"/>
</dbReference>
<sequence length="276" mass="31849">MRWVQKWFDFYIDASVHVALAVGALVYLTFMKYGISFNQAVGCSVFYGTIVSYNFVKYATIARKYFYMPNSYLRGVQLFSLVCLILFGYYFVQINTSGKILLLVASLLTCLYALPLLPGKRNFRSLRSCKTIIVALCWAILTVLLPLVNANLELTGSVWVLFLQRILLVLALMIPFEIRDVKYDDPRLDTLPQRYGVKGTKYIGYSILILFFVLTVFRGVDFEWYMNGLVVSAVGLAILKSEVRQTKYYCSFWVESIPILWVMSIFILDMFQLLKR</sequence>
<keyword evidence="1" id="KW-1133">Transmembrane helix</keyword>
<keyword evidence="1" id="KW-0812">Transmembrane</keyword>
<evidence type="ECO:0008006" key="4">
    <source>
        <dbReference type="Google" id="ProtNLM"/>
    </source>
</evidence>
<gene>
    <name evidence="2" type="ORF">W5A_08807</name>
</gene>
<feature type="transmembrane region" description="Helical" evidence="1">
    <location>
        <begin position="158"/>
        <end position="178"/>
    </location>
</feature>
<reference evidence="2 3" key="1">
    <citation type="journal article" date="2012" name="J. Bacteriol.">
        <title>Genome Sequence of the Halotolerant Bacterium Imtechella halotolerans K1T.</title>
        <authorList>
            <person name="Kumar S."/>
            <person name="Vikram S."/>
            <person name="Subramanian S."/>
            <person name="Raghava G.P."/>
            <person name="Pinnaka A.K."/>
        </authorList>
    </citation>
    <scope>NUCLEOTIDE SEQUENCE [LARGE SCALE GENOMIC DNA]</scope>
    <source>
        <strain evidence="2 3">K1</strain>
    </source>
</reference>
<feature type="transmembrane region" description="Helical" evidence="1">
    <location>
        <begin position="100"/>
        <end position="119"/>
    </location>
</feature>
<keyword evidence="1" id="KW-0472">Membrane</keyword>
<comment type="caution">
    <text evidence="2">The sequence shown here is derived from an EMBL/GenBank/DDBJ whole genome shotgun (WGS) entry which is preliminary data.</text>
</comment>
<evidence type="ECO:0000256" key="1">
    <source>
        <dbReference type="SAM" id="Phobius"/>
    </source>
</evidence>
<proteinExistence type="predicted"/>
<evidence type="ECO:0000313" key="2">
    <source>
        <dbReference type="EMBL" id="EID74618.1"/>
    </source>
</evidence>
<feature type="transmembrane region" description="Helical" evidence="1">
    <location>
        <begin position="76"/>
        <end position="94"/>
    </location>
</feature>
<dbReference type="AlphaFoldDB" id="I0WE02"/>
<feature type="transmembrane region" description="Helical" evidence="1">
    <location>
        <begin position="131"/>
        <end position="152"/>
    </location>
</feature>
<dbReference type="RefSeq" id="WP_008239620.1">
    <property type="nucleotide sequence ID" value="NZ_AJJU01000010.1"/>
</dbReference>
<feature type="transmembrane region" description="Helical" evidence="1">
    <location>
        <begin position="7"/>
        <end position="30"/>
    </location>
</feature>
<protein>
    <recommendedName>
        <fullName evidence="4">Prenyltransferase</fullName>
    </recommendedName>
</protein>
<dbReference type="EMBL" id="AJJU01000010">
    <property type="protein sequence ID" value="EID74618.1"/>
    <property type="molecule type" value="Genomic_DNA"/>
</dbReference>
<dbReference type="Proteomes" id="UP000005938">
    <property type="component" value="Unassembled WGS sequence"/>
</dbReference>
<dbReference type="STRING" id="946077.W5A_08807"/>
<feature type="transmembrane region" description="Helical" evidence="1">
    <location>
        <begin position="199"/>
        <end position="218"/>
    </location>
</feature>
<keyword evidence="3" id="KW-1185">Reference proteome</keyword>